<evidence type="ECO:0000259" key="16">
    <source>
        <dbReference type="Pfam" id="PF20805"/>
    </source>
</evidence>
<feature type="repeat" description="FG-GAP" evidence="12">
    <location>
        <begin position="424"/>
        <end position="486"/>
    </location>
</feature>
<keyword evidence="18" id="KW-1185">Reference proteome</keyword>
<keyword evidence="5" id="KW-0677">Repeat</keyword>
<evidence type="ECO:0000256" key="4">
    <source>
        <dbReference type="ARBA" id="ARBA00022729"/>
    </source>
</evidence>
<evidence type="ECO:0000256" key="9">
    <source>
        <dbReference type="ARBA" id="ARBA00023136"/>
    </source>
</evidence>
<dbReference type="Pfam" id="PF08441">
    <property type="entry name" value="Integrin_A_Ig_1"/>
    <property type="match status" value="1"/>
</dbReference>
<dbReference type="PANTHER" id="PTHR23220">
    <property type="entry name" value="INTEGRIN ALPHA"/>
    <property type="match status" value="1"/>
</dbReference>
<comment type="similarity">
    <text evidence="2 13">Belongs to the integrin alpha chain family.</text>
</comment>
<dbReference type="AlphaFoldDB" id="A0AAE0ZAX3"/>
<dbReference type="Pfam" id="PF20805">
    <property type="entry name" value="Integrin_A_Ig_2"/>
    <property type="match status" value="1"/>
</dbReference>
<evidence type="ECO:0000256" key="1">
    <source>
        <dbReference type="ARBA" id="ARBA00004479"/>
    </source>
</evidence>
<dbReference type="InterPro" id="IPR028994">
    <property type="entry name" value="Integrin_alpha_N"/>
</dbReference>
<dbReference type="PROSITE" id="PS00242">
    <property type="entry name" value="INTEGRIN_ALPHA"/>
    <property type="match status" value="1"/>
</dbReference>
<feature type="domain" description="Integrin alpha second immunoglobulin-like" evidence="16">
    <location>
        <begin position="630"/>
        <end position="775"/>
    </location>
</feature>
<dbReference type="InterPro" id="IPR032695">
    <property type="entry name" value="Integrin_dom_sf"/>
</dbReference>
<dbReference type="InterPro" id="IPR013517">
    <property type="entry name" value="FG-GAP"/>
</dbReference>
<dbReference type="GO" id="GO:0009897">
    <property type="term" value="C:external side of plasma membrane"/>
    <property type="evidence" value="ECO:0007669"/>
    <property type="project" value="TreeGrafter"/>
</dbReference>
<sequence>MEGRKRMTSQSMGKMNSRSGLNLLFVLSVLWGSVFMVVSFNVDTENAYIYKGPKNSFFGYSVAILENSQGTWLLVGAPRANDSSLPRINEPGAVFRCNWRYPSSCYTIFVDYVGNEKQVFKTWRNVTVDHKKDQQLLGASIDVNVKGNSNVMICAPRWVENQYHVQDMAFMNGLCYESNKELEFDDSSGWPAFDNLKKQIHSSGSYYVYGMGMLGSSAAYSQDGQFAVLGSPGVNDFAGGFVRIKGGVKKKPRVVDIPVEASNSYFGSSVTTARLTKDAVSTVVGGPRAGGAGKVFVYDSQLEFLLFKEGEQLGSSFGASLCSLDLNGDGLDDIVVGAPLYTNEMDEGRVYVYINREFFNLELLQPILSGSDSVGARFGTAVANLGDLNLDGYQDLAVGAPYEGGGVVYIYNGASFGMYSEPSQRIVGRNLHKSLKAFGWSFSRPWDVNRDGYEDFAVGSFESNKVVLLRTRSVLDLTANLTVSPRVIDLASEPKCRLRGLMWHCIEAKMCFKYLGQNLHPSSEINMTLTLDSIERHRGEQSRLFIPDHENREMESLQQLVVLRLNRGFCIKKKIFIRVGRDVVTPLQMQLDFDIASSSIGISSECEICPVRNKYNPTVKTARAQFALDCGKDHECHPNLKVHAKPLYSKGKSTFLVDDTPYFDLEITVSNTGETSYLTVVTLAYPSALHFSYVHTMGKGPAVSCIPAESFSNSSLAVLDCDIMSPLKSMKRNTFKARFYGYGLSYSTHEFDILFGASSARTELNRDNMELFSVTIPVQMSTQMKFSGLSIPGQMSFPHKVSIDEDDYKLNWASLSHLYVLRNMGPSPMPHGQLILTVPLSDWVKVSNVIIETKTISRPLSHVPVDCSLTEKYDRRKINHSAVYRDKKDVNSVMYKACDSDLMNCSTVICYVGFMHTYETVYINVSIDIRKDVLQTLKVPNILGLISYGNLIEPSYKSYNSETVSHDIMTTTFISYKPLPRKAVTWWALVISICSGFLLLYVITVILWKLGFFRRKKKEELQHLIQSTESERELLSSDSISAGSSDVMVLPARLLSLDQTSHHVNHNIISHLQYPERDRLFYYPHLEPESPQDNGLDQNPLFSSHSLNRRDQQQHYPPSYFHTMQHNRTSSFKRIPRTRPISYHRNQSGRLSSGSTNNNNKNRIDAHEPDIWIAPPPAPPQAPSFDNNTYLEPFEPLESRA</sequence>
<dbReference type="InterPro" id="IPR013519">
    <property type="entry name" value="Int_alpha_beta-p"/>
</dbReference>
<evidence type="ECO:0008006" key="19">
    <source>
        <dbReference type="Google" id="ProtNLM"/>
    </source>
</evidence>
<dbReference type="Gene3D" id="2.60.40.1460">
    <property type="entry name" value="Integrin domains. Chain A, domain 2"/>
    <property type="match status" value="1"/>
</dbReference>
<dbReference type="GO" id="GO:0005178">
    <property type="term" value="F:integrin binding"/>
    <property type="evidence" value="ECO:0007669"/>
    <property type="project" value="TreeGrafter"/>
</dbReference>
<comment type="caution">
    <text evidence="13">Lacks conserved residue(s) required for the propagation of feature annotation.</text>
</comment>
<dbReference type="Gene3D" id="2.60.40.1510">
    <property type="entry name" value="ntegrin, alpha v. Chain A, domain 3"/>
    <property type="match status" value="1"/>
</dbReference>
<dbReference type="Pfam" id="PF01839">
    <property type="entry name" value="FG-GAP"/>
    <property type="match status" value="2"/>
</dbReference>
<feature type="compositionally biased region" description="Polar residues" evidence="14">
    <location>
        <begin position="1091"/>
        <end position="1104"/>
    </location>
</feature>
<dbReference type="Gene3D" id="2.130.10.130">
    <property type="entry name" value="Integrin alpha, N-terminal"/>
    <property type="match status" value="1"/>
</dbReference>
<gene>
    <name evidence="17" type="ORF">RRG08_002268</name>
</gene>
<feature type="repeat" description="FG-GAP" evidence="12">
    <location>
        <begin position="365"/>
        <end position="420"/>
    </location>
</feature>
<evidence type="ECO:0000256" key="12">
    <source>
        <dbReference type="PROSITE-ProRule" id="PRU00803"/>
    </source>
</evidence>
<proteinExistence type="inferred from homology"/>
<dbReference type="Gene3D" id="1.20.5.930">
    <property type="entry name" value="Bicelle-embedded integrin alpha(iib) transmembrane segment"/>
    <property type="match status" value="1"/>
</dbReference>
<dbReference type="GO" id="GO:0007229">
    <property type="term" value="P:integrin-mediated signaling pathway"/>
    <property type="evidence" value="ECO:0007669"/>
    <property type="project" value="UniProtKB-KW"/>
</dbReference>
<dbReference type="InterPro" id="IPR018184">
    <property type="entry name" value="Integrin_alpha_C_CS"/>
</dbReference>
<evidence type="ECO:0000256" key="6">
    <source>
        <dbReference type="ARBA" id="ARBA00022889"/>
    </source>
</evidence>
<dbReference type="SUPFAM" id="SSF69318">
    <property type="entry name" value="Integrin alpha N-terminal domain"/>
    <property type="match status" value="1"/>
</dbReference>
<dbReference type="GO" id="GO:0007160">
    <property type="term" value="P:cell-matrix adhesion"/>
    <property type="evidence" value="ECO:0007669"/>
    <property type="project" value="TreeGrafter"/>
</dbReference>
<keyword evidence="8 13" id="KW-0401">Integrin</keyword>
<protein>
    <recommendedName>
        <fullName evidence="19">Integrin alpha-2 domain-containing protein</fullName>
    </recommendedName>
</protein>
<dbReference type="InterPro" id="IPR000413">
    <property type="entry name" value="Integrin_alpha"/>
</dbReference>
<feature type="domain" description="Integrin alpha first immunoglubulin-like" evidence="15">
    <location>
        <begin position="471"/>
        <end position="629"/>
    </location>
</feature>
<organism evidence="17 18">
    <name type="scientific">Elysia crispata</name>
    <name type="common">lettuce slug</name>
    <dbReference type="NCBI Taxonomy" id="231223"/>
    <lineage>
        <taxon>Eukaryota</taxon>
        <taxon>Metazoa</taxon>
        <taxon>Spiralia</taxon>
        <taxon>Lophotrochozoa</taxon>
        <taxon>Mollusca</taxon>
        <taxon>Gastropoda</taxon>
        <taxon>Heterobranchia</taxon>
        <taxon>Euthyneura</taxon>
        <taxon>Panpulmonata</taxon>
        <taxon>Sacoglossa</taxon>
        <taxon>Placobranchoidea</taxon>
        <taxon>Plakobranchidae</taxon>
        <taxon>Elysia</taxon>
    </lineage>
</organism>
<keyword evidence="3 13" id="KW-0812">Transmembrane</keyword>
<evidence type="ECO:0000256" key="8">
    <source>
        <dbReference type="ARBA" id="ARBA00023037"/>
    </source>
</evidence>
<feature type="compositionally biased region" description="Polar residues" evidence="14">
    <location>
        <begin position="1122"/>
        <end position="1132"/>
    </location>
</feature>
<evidence type="ECO:0000313" key="18">
    <source>
        <dbReference type="Proteomes" id="UP001283361"/>
    </source>
</evidence>
<dbReference type="Proteomes" id="UP001283361">
    <property type="component" value="Unassembled WGS sequence"/>
</dbReference>
<name>A0AAE0ZAX3_9GAST</name>
<evidence type="ECO:0000256" key="13">
    <source>
        <dbReference type="RuleBase" id="RU003762"/>
    </source>
</evidence>
<dbReference type="EMBL" id="JAWDGP010004263">
    <property type="protein sequence ID" value="KAK3766027.1"/>
    <property type="molecule type" value="Genomic_DNA"/>
</dbReference>
<comment type="caution">
    <text evidence="17">The sequence shown here is derived from an EMBL/GenBank/DDBJ whole genome shotgun (WGS) entry which is preliminary data.</text>
</comment>
<dbReference type="PRINTS" id="PR01185">
    <property type="entry name" value="INTEGRINA"/>
</dbReference>
<evidence type="ECO:0000259" key="15">
    <source>
        <dbReference type="Pfam" id="PF08441"/>
    </source>
</evidence>
<feature type="compositionally biased region" description="Polar residues" evidence="14">
    <location>
        <begin position="1144"/>
        <end position="1161"/>
    </location>
</feature>
<reference evidence="17" key="1">
    <citation type="journal article" date="2023" name="G3 (Bethesda)">
        <title>A reference genome for the long-term kleptoplast-retaining sea slug Elysia crispata morphotype clarki.</title>
        <authorList>
            <person name="Eastman K.E."/>
            <person name="Pendleton A.L."/>
            <person name="Shaikh M.A."/>
            <person name="Suttiyut T."/>
            <person name="Ogas R."/>
            <person name="Tomko P."/>
            <person name="Gavelis G."/>
            <person name="Widhalm J.R."/>
            <person name="Wisecaver J.H."/>
        </authorList>
    </citation>
    <scope>NUCLEOTIDE SEQUENCE</scope>
    <source>
        <strain evidence="17">ECLA1</strain>
    </source>
</reference>
<evidence type="ECO:0000256" key="11">
    <source>
        <dbReference type="ARBA" id="ARBA00023180"/>
    </source>
</evidence>
<keyword evidence="9 13" id="KW-0472">Membrane</keyword>
<dbReference type="SMART" id="SM00191">
    <property type="entry name" value="Int_alpha"/>
    <property type="match status" value="5"/>
</dbReference>
<feature type="transmembrane region" description="Helical" evidence="13">
    <location>
        <begin position="21"/>
        <end position="42"/>
    </location>
</feature>
<keyword evidence="4" id="KW-0732">Signal</keyword>
<dbReference type="InterPro" id="IPR013649">
    <property type="entry name" value="Integrin_alpha_Ig-like_1"/>
</dbReference>
<evidence type="ECO:0000256" key="3">
    <source>
        <dbReference type="ARBA" id="ARBA00022692"/>
    </source>
</evidence>
<dbReference type="GO" id="GO:0033627">
    <property type="term" value="P:cell adhesion mediated by integrin"/>
    <property type="evidence" value="ECO:0007669"/>
    <property type="project" value="TreeGrafter"/>
</dbReference>
<feature type="region of interest" description="Disordered" evidence="14">
    <location>
        <begin position="1085"/>
        <end position="1104"/>
    </location>
</feature>
<evidence type="ECO:0000256" key="10">
    <source>
        <dbReference type="ARBA" id="ARBA00023170"/>
    </source>
</evidence>
<evidence type="ECO:0000256" key="5">
    <source>
        <dbReference type="ARBA" id="ARBA00022737"/>
    </source>
</evidence>
<dbReference type="PANTHER" id="PTHR23220:SF134">
    <property type="entry name" value="INTEGRIN ALPHA-2 DOMAIN-CONTAINING PROTEIN"/>
    <property type="match status" value="1"/>
</dbReference>
<dbReference type="InterPro" id="IPR048285">
    <property type="entry name" value="Integrin_alpha_Ig-like_2"/>
</dbReference>
<feature type="repeat" description="FG-GAP" evidence="12">
    <location>
        <begin position="41"/>
        <end position="106"/>
    </location>
</feature>
<keyword evidence="11" id="KW-0325">Glycoprotein</keyword>
<evidence type="ECO:0000256" key="7">
    <source>
        <dbReference type="ARBA" id="ARBA00022989"/>
    </source>
</evidence>
<keyword evidence="6 13" id="KW-0130">Cell adhesion</keyword>
<feature type="region of interest" description="Disordered" evidence="14">
    <location>
        <begin position="1110"/>
        <end position="1201"/>
    </location>
</feature>
<dbReference type="GO" id="GO:0098609">
    <property type="term" value="P:cell-cell adhesion"/>
    <property type="evidence" value="ECO:0007669"/>
    <property type="project" value="TreeGrafter"/>
</dbReference>
<feature type="repeat" description="FG-GAP" evidence="12">
    <location>
        <begin position="303"/>
        <end position="362"/>
    </location>
</feature>
<keyword evidence="10 13" id="KW-0675">Receptor</keyword>
<comment type="subcellular location">
    <subcellularLocation>
        <location evidence="1 13">Membrane</location>
        <topology evidence="1 13">Single-pass type I membrane protein</topology>
    </subcellularLocation>
</comment>
<evidence type="ECO:0000313" key="17">
    <source>
        <dbReference type="EMBL" id="KAK3766027.1"/>
    </source>
</evidence>
<evidence type="ECO:0000256" key="2">
    <source>
        <dbReference type="ARBA" id="ARBA00008054"/>
    </source>
</evidence>
<accession>A0AAE0ZAX3</accession>
<dbReference type="GO" id="GO:0008305">
    <property type="term" value="C:integrin complex"/>
    <property type="evidence" value="ECO:0007669"/>
    <property type="project" value="InterPro"/>
</dbReference>
<keyword evidence="7 13" id="KW-1133">Transmembrane helix</keyword>
<evidence type="ECO:0000256" key="14">
    <source>
        <dbReference type="SAM" id="MobiDB-lite"/>
    </source>
</evidence>
<feature type="transmembrane region" description="Helical" evidence="13">
    <location>
        <begin position="986"/>
        <end position="1008"/>
    </location>
</feature>
<dbReference type="SUPFAM" id="SSF69179">
    <property type="entry name" value="Integrin domains"/>
    <property type="match status" value="3"/>
</dbReference>
<dbReference type="PROSITE" id="PS51470">
    <property type="entry name" value="FG_GAP"/>
    <property type="match status" value="4"/>
</dbReference>
<dbReference type="Gene3D" id="2.60.40.1530">
    <property type="entry name" value="ntegrin, alpha v. Chain A, domain 4"/>
    <property type="match status" value="1"/>
</dbReference>